<dbReference type="SMART" id="SM00064">
    <property type="entry name" value="FYVE"/>
    <property type="match status" value="1"/>
</dbReference>
<dbReference type="Gene3D" id="1.20.900.10">
    <property type="entry name" value="Dbl homology (DH) domain"/>
    <property type="match status" value="1"/>
</dbReference>
<dbReference type="Gene3D" id="3.30.40.10">
    <property type="entry name" value="Zinc/RING finger domain, C3HC4 (zinc finger)"/>
    <property type="match status" value="1"/>
</dbReference>
<evidence type="ECO:0000313" key="11">
    <source>
        <dbReference type="EMBL" id="WAR26389.1"/>
    </source>
</evidence>
<organism evidence="11 12">
    <name type="scientific">Mya arenaria</name>
    <name type="common">Soft-shell clam</name>
    <dbReference type="NCBI Taxonomy" id="6604"/>
    <lineage>
        <taxon>Eukaryota</taxon>
        <taxon>Metazoa</taxon>
        <taxon>Spiralia</taxon>
        <taxon>Lophotrochozoa</taxon>
        <taxon>Mollusca</taxon>
        <taxon>Bivalvia</taxon>
        <taxon>Autobranchia</taxon>
        <taxon>Heteroconchia</taxon>
        <taxon>Euheterodonta</taxon>
        <taxon>Imparidentia</taxon>
        <taxon>Neoheterodontei</taxon>
        <taxon>Myida</taxon>
        <taxon>Myoidea</taxon>
        <taxon>Myidae</taxon>
        <taxon>Mya</taxon>
    </lineage>
</organism>
<dbReference type="SUPFAM" id="SSF50729">
    <property type="entry name" value="PH domain-like"/>
    <property type="match status" value="2"/>
</dbReference>
<keyword evidence="5 7" id="KW-0863">Zinc-finger</keyword>
<dbReference type="Gene3D" id="2.30.29.30">
    <property type="entry name" value="Pleckstrin-homology domain (PH domain)/Phosphotyrosine-binding domain (PTB)"/>
    <property type="match status" value="2"/>
</dbReference>
<dbReference type="InterPro" id="IPR035899">
    <property type="entry name" value="DBL_dom_sf"/>
</dbReference>
<feature type="domain" description="FYVE-type" evidence="10">
    <location>
        <begin position="618"/>
        <end position="664"/>
    </location>
</feature>
<dbReference type="Pfam" id="PF01363">
    <property type="entry name" value="FYVE"/>
    <property type="match status" value="1"/>
</dbReference>
<dbReference type="SUPFAM" id="SSF48065">
    <property type="entry name" value="DBL homology domain (DH-domain)"/>
    <property type="match status" value="1"/>
</dbReference>
<evidence type="ECO:0000256" key="3">
    <source>
        <dbReference type="ARBA" id="ARBA00022658"/>
    </source>
</evidence>
<keyword evidence="12" id="KW-1185">Reference proteome</keyword>
<keyword evidence="3" id="KW-0344">Guanine-nucleotide releasing factor</keyword>
<dbReference type="InterPro" id="IPR001849">
    <property type="entry name" value="PH_domain"/>
</dbReference>
<keyword evidence="4" id="KW-0479">Metal-binding</keyword>
<comment type="subcellular location">
    <subcellularLocation>
        <location evidence="1">Cytoplasm</location>
    </subcellularLocation>
</comment>
<feature type="region of interest" description="Disordered" evidence="8">
    <location>
        <begin position="344"/>
        <end position="375"/>
    </location>
</feature>
<feature type="compositionally biased region" description="Low complexity" evidence="8">
    <location>
        <begin position="780"/>
        <end position="802"/>
    </location>
</feature>
<keyword evidence="2" id="KW-0963">Cytoplasm</keyword>
<evidence type="ECO:0000256" key="5">
    <source>
        <dbReference type="ARBA" id="ARBA00022771"/>
    </source>
</evidence>
<evidence type="ECO:0000256" key="2">
    <source>
        <dbReference type="ARBA" id="ARBA00022490"/>
    </source>
</evidence>
<dbReference type="PROSITE" id="PS50003">
    <property type="entry name" value="PH_DOMAIN"/>
    <property type="match status" value="2"/>
</dbReference>
<feature type="domain" description="PH" evidence="9">
    <location>
        <begin position="478"/>
        <end position="575"/>
    </location>
</feature>
<evidence type="ECO:0000256" key="6">
    <source>
        <dbReference type="ARBA" id="ARBA00022833"/>
    </source>
</evidence>
<dbReference type="SMART" id="SM00233">
    <property type="entry name" value="PH"/>
    <property type="match status" value="2"/>
</dbReference>
<dbReference type="PROSITE" id="PS50178">
    <property type="entry name" value="ZF_FYVE"/>
    <property type="match status" value="1"/>
</dbReference>
<dbReference type="InterPro" id="IPR051092">
    <property type="entry name" value="FYVE_RhoGEF_PH"/>
</dbReference>
<evidence type="ECO:0000313" key="12">
    <source>
        <dbReference type="Proteomes" id="UP001164746"/>
    </source>
</evidence>
<evidence type="ECO:0000256" key="1">
    <source>
        <dbReference type="ARBA" id="ARBA00004496"/>
    </source>
</evidence>
<keyword evidence="6" id="KW-0862">Zinc</keyword>
<dbReference type="InterPro" id="IPR000306">
    <property type="entry name" value="Znf_FYVE"/>
</dbReference>
<dbReference type="InterPro" id="IPR017455">
    <property type="entry name" value="Znf_FYVE-rel"/>
</dbReference>
<protein>
    <submittedName>
        <fullName evidence="11">FGD4-like protein</fullName>
    </submittedName>
</protein>
<sequence length="802" mass="90226">MGCQHSVVCVCRNTCKGNCNPGQHCSSVCCNIKVIYDTRPVSTLCTSLKSTCFRRHLDVAVVERSRSSEVDNVDSKSPHYEEDFAQELKNKIFVRQSKICQLESHGSKSSNEKLESIYEEYETDITYEPIGYANDCRMSKNKGGIVNDNKTVNKGGDTPEATGEDSDNDYDDVFYGIFTPTPEDSTQTDAPGKPKFLEHLLSRVVSRKAGKSRDGNGLVTDAEESIELPAEPLSPDSEKCLQHAEAIVEELLACAARPPSGDSSDSGKGSLFESTSDFSPTEDESFNSAIMESGYVKALVAKINHHKLPEEDHEEQTEDTTEDVDVNGEIIVPVEFLIGKEDSGWSEWEEEVSPSPDDEEGPDSESQEEDEKPRDKLHQIAYELLTTERAYVSRLHLLDQSIQRVGDVMAKLAPFLLLYTECVKNYDKALATIAKWTAQSQKFASLLQEIQDKFHKLLTIIPKLNGEGTSDLVNPTRELIKEGAITKISARSGEKQARYIFLFNDLLLVCSEQMLGSYRIRSRLSVDGMEVNPGENITISGTFCVKCIEKSIEFLDESNNGNGSDWFSVFQQVISDYQKKSRLNRLRSTESASESEFSGSGQFDKSKLGQQAPVWIKDEEVTMCMSCTEKFTRLRRRHHCRACGKVYCGKCTSDRAYLEYEKMRDRDVDPEKDSLMSSYVNIMDKDRKWFRRWATAHSDFVIYIYKKHKDPQAIQTIPLPGHIVKMVEIPDKKHVFALTHKDAVVCHIQAETEEELQQWMSILGKLVLLEIPESRPNRVSTHSDSSGQSTQSSNSSDQSSQL</sequence>
<dbReference type="InterPro" id="IPR013083">
    <property type="entry name" value="Znf_RING/FYVE/PHD"/>
</dbReference>
<evidence type="ECO:0000256" key="8">
    <source>
        <dbReference type="SAM" id="MobiDB-lite"/>
    </source>
</evidence>
<evidence type="ECO:0000259" key="10">
    <source>
        <dbReference type="PROSITE" id="PS50178"/>
    </source>
</evidence>
<dbReference type="Proteomes" id="UP001164746">
    <property type="component" value="Chromosome 14"/>
</dbReference>
<feature type="region of interest" description="Disordered" evidence="8">
    <location>
        <begin position="256"/>
        <end position="284"/>
    </location>
</feature>
<dbReference type="Pfam" id="PF00169">
    <property type="entry name" value="PH"/>
    <property type="match status" value="1"/>
</dbReference>
<dbReference type="EMBL" id="CP111025">
    <property type="protein sequence ID" value="WAR26389.1"/>
    <property type="molecule type" value="Genomic_DNA"/>
</dbReference>
<feature type="region of interest" description="Disordered" evidence="8">
    <location>
        <begin position="776"/>
        <end position="802"/>
    </location>
</feature>
<proteinExistence type="predicted"/>
<dbReference type="InterPro" id="IPR011993">
    <property type="entry name" value="PH-like_dom_sf"/>
</dbReference>
<reference evidence="11" key="1">
    <citation type="submission" date="2022-11" db="EMBL/GenBank/DDBJ databases">
        <title>Centuries of genome instability and evolution in soft-shell clam transmissible cancer (bioRxiv).</title>
        <authorList>
            <person name="Hart S.F.M."/>
            <person name="Yonemitsu M.A."/>
            <person name="Giersch R.M."/>
            <person name="Beal B.F."/>
            <person name="Arriagada G."/>
            <person name="Davis B.W."/>
            <person name="Ostrander E.A."/>
            <person name="Goff S.P."/>
            <person name="Metzger M.J."/>
        </authorList>
    </citation>
    <scope>NUCLEOTIDE SEQUENCE</scope>
    <source>
        <strain evidence="11">MELC-2E11</strain>
        <tissue evidence="11">Siphon/mantle</tissue>
    </source>
</reference>
<name>A0ABY7FZL5_MYAAR</name>
<feature type="compositionally biased region" description="Acidic residues" evidence="8">
    <location>
        <begin position="347"/>
        <end position="370"/>
    </location>
</feature>
<gene>
    <name evidence="11" type="ORF">MAR_012093</name>
</gene>
<feature type="region of interest" description="Disordered" evidence="8">
    <location>
        <begin position="149"/>
        <end position="169"/>
    </location>
</feature>
<evidence type="ECO:0000256" key="7">
    <source>
        <dbReference type="PROSITE-ProRule" id="PRU00091"/>
    </source>
</evidence>
<feature type="compositionally biased region" description="Low complexity" evidence="8">
    <location>
        <begin position="260"/>
        <end position="270"/>
    </location>
</feature>
<dbReference type="PANTHER" id="PTHR12673">
    <property type="entry name" value="FACIOGENITAL DYSPLASIA PROTEIN"/>
    <property type="match status" value="1"/>
</dbReference>
<dbReference type="PANTHER" id="PTHR12673:SF241">
    <property type="entry name" value="DH DOMAIN-CONTAINING PROTEIN"/>
    <property type="match status" value="1"/>
</dbReference>
<feature type="domain" description="PH" evidence="9">
    <location>
        <begin position="673"/>
        <end position="768"/>
    </location>
</feature>
<evidence type="ECO:0000256" key="4">
    <source>
        <dbReference type="ARBA" id="ARBA00022723"/>
    </source>
</evidence>
<accession>A0ABY7FZL5</accession>
<evidence type="ECO:0000259" key="9">
    <source>
        <dbReference type="PROSITE" id="PS50003"/>
    </source>
</evidence>